<evidence type="ECO:0000313" key="10">
    <source>
        <dbReference type="Ensembl" id="ENSOANP00000040206.1"/>
    </source>
</evidence>
<dbReference type="Bgee" id="ENSOANG00000045348">
    <property type="expression patterns" value="Expressed in heart and 8 other cell types or tissues"/>
</dbReference>
<reference evidence="10 11" key="1">
    <citation type="journal article" date="2008" name="Nature">
        <title>Genome analysis of the platypus reveals unique signatures of evolution.</title>
        <authorList>
            <person name="Warren W.C."/>
            <person name="Hillier L.W."/>
            <person name="Marshall Graves J.A."/>
            <person name="Birney E."/>
            <person name="Ponting C.P."/>
            <person name="Grutzner F."/>
            <person name="Belov K."/>
            <person name="Miller W."/>
            <person name="Clarke L."/>
            <person name="Chinwalla A.T."/>
            <person name="Yang S.P."/>
            <person name="Heger A."/>
            <person name="Locke D.P."/>
            <person name="Miethke P."/>
            <person name="Waters P.D."/>
            <person name="Veyrunes F."/>
            <person name="Fulton L."/>
            <person name="Fulton B."/>
            <person name="Graves T."/>
            <person name="Wallis J."/>
            <person name="Puente X.S."/>
            <person name="Lopez-Otin C."/>
            <person name="Ordonez G.R."/>
            <person name="Eichler E.E."/>
            <person name="Chen L."/>
            <person name="Cheng Z."/>
            <person name="Deakin J.E."/>
            <person name="Alsop A."/>
            <person name="Thompson K."/>
            <person name="Kirby P."/>
            <person name="Papenfuss A.T."/>
            <person name="Wakefield M.J."/>
            <person name="Olender T."/>
            <person name="Lancet D."/>
            <person name="Huttley G.A."/>
            <person name="Smit A.F."/>
            <person name="Pask A."/>
            <person name="Temple-Smith P."/>
            <person name="Batzer M.A."/>
            <person name="Walker J.A."/>
            <person name="Konkel M.K."/>
            <person name="Harris R.S."/>
            <person name="Whittington C.M."/>
            <person name="Wong E.S."/>
            <person name="Gemmell N.J."/>
            <person name="Buschiazzo E."/>
            <person name="Vargas Jentzsch I.M."/>
            <person name="Merkel A."/>
            <person name="Schmitz J."/>
            <person name="Zemann A."/>
            <person name="Churakov G."/>
            <person name="Kriegs J.O."/>
            <person name="Brosius J."/>
            <person name="Murchison E.P."/>
            <person name="Sachidanandam R."/>
            <person name="Smith C."/>
            <person name="Hannon G.J."/>
            <person name="Tsend-Ayush E."/>
            <person name="McMillan D."/>
            <person name="Attenborough R."/>
            <person name="Rens W."/>
            <person name="Ferguson-Smith M."/>
            <person name="Lefevre C.M."/>
            <person name="Sharp J.A."/>
            <person name="Nicholas K.R."/>
            <person name="Ray D.A."/>
            <person name="Kube M."/>
            <person name="Reinhardt R."/>
            <person name="Pringle T.H."/>
            <person name="Taylor J."/>
            <person name="Jones R.C."/>
            <person name="Nixon B."/>
            <person name="Dacheux J.L."/>
            <person name="Niwa H."/>
            <person name="Sekita Y."/>
            <person name="Huang X."/>
            <person name="Stark A."/>
            <person name="Kheradpour P."/>
            <person name="Kellis M."/>
            <person name="Flicek P."/>
            <person name="Chen Y."/>
            <person name="Webber C."/>
            <person name="Hardison R."/>
            <person name="Nelson J."/>
            <person name="Hallsworth-Pepin K."/>
            <person name="Delehaunty K."/>
            <person name="Markovic C."/>
            <person name="Minx P."/>
            <person name="Feng Y."/>
            <person name="Kremitzki C."/>
            <person name="Mitreva M."/>
            <person name="Glasscock J."/>
            <person name="Wylie T."/>
            <person name="Wohldmann P."/>
            <person name="Thiru P."/>
            <person name="Nhan M.N."/>
            <person name="Pohl C.S."/>
            <person name="Smith S.M."/>
            <person name="Hou S."/>
            <person name="Nefedov M."/>
            <person name="de Jong P.J."/>
            <person name="Renfree M.B."/>
            <person name="Mardis E.R."/>
            <person name="Wilson R.K."/>
        </authorList>
    </citation>
    <scope>NUCLEOTIDE SEQUENCE [LARGE SCALE GENOMIC DNA]</scope>
    <source>
        <strain evidence="10 11">Glennie</strain>
    </source>
</reference>
<organism evidence="10 11">
    <name type="scientific">Ornithorhynchus anatinus</name>
    <name type="common">Duckbill platypus</name>
    <dbReference type="NCBI Taxonomy" id="9258"/>
    <lineage>
        <taxon>Eukaryota</taxon>
        <taxon>Metazoa</taxon>
        <taxon>Chordata</taxon>
        <taxon>Craniata</taxon>
        <taxon>Vertebrata</taxon>
        <taxon>Euteleostomi</taxon>
        <taxon>Mammalia</taxon>
        <taxon>Monotremata</taxon>
        <taxon>Ornithorhynchidae</taxon>
        <taxon>Ornithorhynchus</taxon>
    </lineage>
</organism>
<reference evidence="10" key="3">
    <citation type="submission" date="2025-09" db="UniProtKB">
        <authorList>
            <consortium name="Ensembl"/>
        </authorList>
    </citation>
    <scope>IDENTIFICATION</scope>
    <source>
        <strain evidence="10">Glennie</strain>
    </source>
</reference>
<keyword evidence="5 9" id="KW-0999">Mitochondrion inner membrane</keyword>
<keyword evidence="4" id="KW-0812">Transmembrane</keyword>
<dbReference type="OMA" id="GWKYMKD"/>
<comment type="similarity">
    <text evidence="2 9">Belongs to the MICOS complex subunit Mic13 family.</text>
</comment>
<keyword evidence="7 9" id="KW-0496">Mitochondrion</keyword>
<dbReference type="RefSeq" id="XP_028905767.1">
    <property type="nucleotide sequence ID" value="XM_029049934.2"/>
</dbReference>
<dbReference type="Proteomes" id="UP000002279">
    <property type="component" value="Chromosome X1"/>
</dbReference>
<evidence type="ECO:0000256" key="7">
    <source>
        <dbReference type="ARBA" id="ARBA00023128"/>
    </source>
</evidence>
<dbReference type="PANTHER" id="PTHR31816">
    <property type="entry name" value="MICOS COMPLEX SUBUNIT MIC13"/>
    <property type="match status" value="1"/>
</dbReference>
<gene>
    <name evidence="10" type="primary">MICOS13</name>
</gene>
<dbReference type="CTD" id="125988"/>
<comment type="subcellular location">
    <subcellularLocation>
        <location evidence="1 9">Mitochondrion inner membrane</location>
        <topology evidence="1 9">Single-pass membrane protein</topology>
    </subcellularLocation>
</comment>
<comment type="function">
    <text evidence="9">Component of the MICOS complex, a large protein complex of the mitochondrial inner membrane that plays crucial roles in the maintenance of crista junctions, inner membrane architecture, and formation of contact sites to the outer membrane.</text>
</comment>
<reference evidence="10" key="2">
    <citation type="submission" date="2025-08" db="UniProtKB">
        <authorList>
            <consortium name="Ensembl"/>
        </authorList>
    </citation>
    <scope>IDENTIFICATION</scope>
    <source>
        <strain evidence="10">Glennie</strain>
    </source>
</reference>
<evidence type="ECO:0000256" key="3">
    <source>
        <dbReference type="ARBA" id="ARBA00018172"/>
    </source>
</evidence>
<dbReference type="GO" id="GO:0061617">
    <property type="term" value="C:MICOS complex"/>
    <property type="evidence" value="ECO:0000318"/>
    <property type="project" value="GO_Central"/>
</dbReference>
<evidence type="ECO:0000256" key="4">
    <source>
        <dbReference type="ARBA" id="ARBA00022692"/>
    </source>
</evidence>
<dbReference type="PANTHER" id="PTHR31816:SF3">
    <property type="entry name" value="MICOS COMPLEX SUBUNIT MIC13"/>
    <property type="match status" value="1"/>
</dbReference>
<proteinExistence type="inferred from homology"/>
<evidence type="ECO:0000256" key="8">
    <source>
        <dbReference type="ARBA" id="ARBA00023136"/>
    </source>
</evidence>
<dbReference type="GeneTree" id="ENSGT00390000002629"/>
<keyword evidence="8" id="KW-0472">Membrane</keyword>
<evidence type="ECO:0000256" key="1">
    <source>
        <dbReference type="ARBA" id="ARBA00004434"/>
    </source>
</evidence>
<dbReference type="Pfam" id="PF15884">
    <property type="entry name" value="QIL1"/>
    <property type="match status" value="1"/>
</dbReference>
<evidence type="ECO:0000256" key="6">
    <source>
        <dbReference type="ARBA" id="ARBA00022989"/>
    </source>
</evidence>
<evidence type="ECO:0000256" key="5">
    <source>
        <dbReference type="ARBA" id="ARBA00022792"/>
    </source>
</evidence>
<dbReference type="AlphaFoldDB" id="A0A6I8NHN7"/>
<keyword evidence="6" id="KW-1133">Transmembrane helix</keyword>
<evidence type="ECO:0000256" key="2">
    <source>
        <dbReference type="ARBA" id="ARBA00006771"/>
    </source>
</evidence>
<evidence type="ECO:0000256" key="9">
    <source>
        <dbReference type="RuleBase" id="RU363009"/>
    </source>
</evidence>
<name>A0A6I8NHN7_ORNAN</name>
<dbReference type="InterPro" id="IPR026769">
    <property type="entry name" value="Mic13"/>
</dbReference>
<dbReference type="InParanoid" id="A0A6I8NHN7"/>
<accession>A0A6I8NHN7</accession>
<evidence type="ECO:0000313" key="11">
    <source>
        <dbReference type="Proteomes" id="UP000002279"/>
    </source>
</evidence>
<dbReference type="FunCoup" id="A0A6I8NHN7">
    <property type="interactions" value="583"/>
</dbReference>
<comment type="subunit">
    <text evidence="9">Component of the mitochondrial contact site and cristae organizing system (MICOS) complex.</text>
</comment>
<dbReference type="GeneID" id="114806348"/>
<dbReference type="Ensembl" id="ENSOANT00000071549.1">
    <property type="protein sequence ID" value="ENSOANP00000040206.1"/>
    <property type="gene ID" value="ENSOANG00000045348.1"/>
</dbReference>
<sequence length="115" mass="12361">MAPRLWPVVKFLVKGGVAGGTVYLVYQEGLLGSGDRGEAALKKAREVVPPALREWGAYLSRQTGVELPAVPQISFSLGSSWNSGVQAAMAALSVAPTRAGMYFQDGWRRVKDLIK</sequence>
<dbReference type="GO" id="GO:0042407">
    <property type="term" value="P:cristae formation"/>
    <property type="evidence" value="ECO:0000318"/>
    <property type="project" value="GO_Central"/>
</dbReference>
<protein>
    <recommendedName>
        <fullName evidence="3 9">MICOS complex subunit MIC13</fullName>
    </recommendedName>
</protein>
<dbReference type="GO" id="GO:0005654">
    <property type="term" value="C:nucleoplasm"/>
    <property type="evidence" value="ECO:0007669"/>
    <property type="project" value="Ensembl"/>
</dbReference>
<dbReference type="GO" id="GO:0044284">
    <property type="term" value="C:mitochondrial crista junction"/>
    <property type="evidence" value="ECO:0000318"/>
    <property type="project" value="GO_Central"/>
</dbReference>
<keyword evidence="11" id="KW-1185">Reference proteome</keyword>